<dbReference type="Proteomes" id="UP001138802">
    <property type="component" value="Unassembled WGS sequence"/>
</dbReference>
<dbReference type="InterPro" id="IPR002898">
    <property type="entry name" value="MotA_ExbB_proton_chnl"/>
</dbReference>
<keyword evidence="5 7" id="KW-0472">Membrane</keyword>
<keyword evidence="6" id="KW-0653">Protein transport</keyword>
<feature type="transmembrane region" description="Helical" evidence="7">
    <location>
        <begin position="6"/>
        <end position="27"/>
    </location>
</feature>
<dbReference type="Pfam" id="PF01618">
    <property type="entry name" value="MotA_ExbB"/>
    <property type="match status" value="1"/>
</dbReference>
<evidence type="ECO:0000259" key="8">
    <source>
        <dbReference type="Pfam" id="PF01618"/>
    </source>
</evidence>
<evidence type="ECO:0000256" key="4">
    <source>
        <dbReference type="ARBA" id="ARBA00022989"/>
    </source>
</evidence>
<keyword evidence="10" id="KW-1185">Reference proteome</keyword>
<gene>
    <name evidence="9" type="ORF">CKO25_18180</name>
</gene>
<feature type="domain" description="MotA/TolQ/ExbB proton channel" evidence="8">
    <location>
        <begin position="68"/>
        <end position="187"/>
    </location>
</feature>
<accession>A0A9X0WM69</accession>
<dbReference type="AlphaFoldDB" id="A0A9X0WM69"/>
<evidence type="ECO:0000313" key="9">
    <source>
        <dbReference type="EMBL" id="MBK1646537.1"/>
    </source>
</evidence>
<evidence type="ECO:0000256" key="1">
    <source>
        <dbReference type="ARBA" id="ARBA00004651"/>
    </source>
</evidence>
<sequence>MLELLFAGGWLMIPILACSIVATAIVIERGWVLRRSRIMPPALVGQIWDWHRTNQLSDARIEDIRRGSPLGRLLAAGLINRRHSREIMKEAIEETGRQVVAELERFLNTLATIASVAPLLGLLGTVLGMIDVFGAIMDVGVGDAALLAGGISKALITTAAGLSVAIPALMFHRFLDNRVAHLALEMEEHALRLVEIMKGERAATEGMA</sequence>
<protein>
    <submittedName>
        <fullName evidence="9">Biopolymer transporter ExbB</fullName>
    </submittedName>
</protein>
<evidence type="ECO:0000256" key="7">
    <source>
        <dbReference type="SAM" id="Phobius"/>
    </source>
</evidence>
<evidence type="ECO:0000256" key="3">
    <source>
        <dbReference type="ARBA" id="ARBA00022692"/>
    </source>
</evidence>
<reference evidence="9 10" key="1">
    <citation type="journal article" date="2020" name="Microorganisms">
        <title>Osmotic Adaptation and Compatible Solute Biosynthesis of Phototrophic Bacteria as Revealed from Genome Analyses.</title>
        <authorList>
            <person name="Imhoff J.F."/>
            <person name="Rahn T."/>
            <person name="Kunzel S."/>
            <person name="Keller A."/>
            <person name="Neulinger S.C."/>
        </authorList>
    </citation>
    <scope>NUCLEOTIDE SEQUENCE [LARGE SCALE GENOMIC DNA]</scope>
    <source>
        <strain evidence="9 10">DSM 21303</strain>
    </source>
</reference>
<comment type="subcellular location">
    <subcellularLocation>
        <location evidence="1">Cell membrane</location>
        <topology evidence="1">Multi-pass membrane protein</topology>
    </subcellularLocation>
    <subcellularLocation>
        <location evidence="6">Membrane</location>
        <topology evidence="6">Multi-pass membrane protein</topology>
    </subcellularLocation>
</comment>
<dbReference type="PANTHER" id="PTHR30625">
    <property type="entry name" value="PROTEIN TOLQ"/>
    <property type="match status" value="1"/>
</dbReference>
<keyword evidence="6" id="KW-0813">Transport</keyword>
<comment type="caution">
    <text evidence="9">The sequence shown here is derived from an EMBL/GenBank/DDBJ whole genome shotgun (WGS) entry which is preliminary data.</text>
</comment>
<dbReference type="EMBL" id="NRSD01000027">
    <property type="protein sequence ID" value="MBK1646537.1"/>
    <property type="molecule type" value="Genomic_DNA"/>
</dbReference>
<dbReference type="PANTHER" id="PTHR30625:SF11">
    <property type="entry name" value="MOTA_TOLQ_EXBB PROTON CHANNEL DOMAIN-CONTAINING PROTEIN"/>
    <property type="match status" value="1"/>
</dbReference>
<dbReference type="RefSeq" id="WP_200389359.1">
    <property type="nucleotide sequence ID" value="NZ_NRSD01000027.1"/>
</dbReference>
<evidence type="ECO:0000256" key="2">
    <source>
        <dbReference type="ARBA" id="ARBA00022475"/>
    </source>
</evidence>
<evidence type="ECO:0000313" key="10">
    <source>
        <dbReference type="Proteomes" id="UP001138802"/>
    </source>
</evidence>
<keyword evidence="4 7" id="KW-1133">Transmembrane helix</keyword>
<feature type="transmembrane region" description="Helical" evidence="7">
    <location>
        <begin position="150"/>
        <end position="171"/>
    </location>
</feature>
<comment type="similarity">
    <text evidence="6">Belongs to the exbB/tolQ family.</text>
</comment>
<keyword evidence="3 7" id="KW-0812">Transmembrane</keyword>
<organism evidence="9 10">
    <name type="scientific">Thiocapsa imhoffii</name>
    <dbReference type="NCBI Taxonomy" id="382777"/>
    <lineage>
        <taxon>Bacteria</taxon>
        <taxon>Pseudomonadati</taxon>
        <taxon>Pseudomonadota</taxon>
        <taxon>Gammaproteobacteria</taxon>
        <taxon>Chromatiales</taxon>
        <taxon>Chromatiaceae</taxon>
        <taxon>Thiocapsa</taxon>
    </lineage>
</organism>
<feature type="transmembrane region" description="Helical" evidence="7">
    <location>
        <begin position="106"/>
        <end position="130"/>
    </location>
</feature>
<evidence type="ECO:0000256" key="5">
    <source>
        <dbReference type="ARBA" id="ARBA00023136"/>
    </source>
</evidence>
<evidence type="ECO:0000256" key="6">
    <source>
        <dbReference type="RuleBase" id="RU004057"/>
    </source>
</evidence>
<dbReference type="InterPro" id="IPR050790">
    <property type="entry name" value="ExbB/TolQ_transport"/>
</dbReference>
<proteinExistence type="inferred from homology"/>
<dbReference type="GO" id="GO:0017038">
    <property type="term" value="P:protein import"/>
    <property type="evidence" value="ECO:0007669"/>
    <property type="project" value="TreeGrafter"/>
</dbReference>
<name>A0A9X0WM69_9GAMM</name>
<dbReference type="GO" id="GO:0005886">
    <property type="term" value="C:plasma membrane"/>
    <property type="evidence" value="ECO:0007669"/>
    <property type="project" value="UniProtKB-SubCell"/>
</dbReference>
<keyword evidence="2" id="KW-1003">Cell membrane</keyword>